<protein>
    <submittedName>
        <fullName evidence="3">Glycosyl transferase family 2</fullName>
    </submittedName>
</protein>
<dbReference type="GO" id="GO:0016740">
    <property type="term" value="F:transferase activity"/>
    <property type="evidence" value="ECO:0007669"/>
    <property type="project" value="UniProtKB-KW"/>
</dbReference>
<sequence length="303" mass="33403">MGSVDYSDLTVVIPVFNEAEAIGLVLDEVLAAGVPRERILVVDGGSTDGTVEAASSRGVRVVQQEGRGKADAVKTAARLVETGFTLIMDGDYTYPAGFIQALYVKAREGYDLVVGWRRWGEGSQPLVYRLGNKLLTFVFNTLFATRLHDVLSGMYIVKTSVLREVPFEMKGFSVESEIAAYAAGTGARVAEVPVEYRRRLGRKKLGVRHGLRILLDVVRLTWRYSPAFFIFTLGSLLLIPGLALGSWVAYHYFFTGTVYHVKGLTAVILTAAGLQSLLLAVIALYMKRMELRILSTLKHIDQH</sequence>
<feature type="transmembrane region" description="Helical" evidence="1">
    <location>
        <begin position="264"/>
        <end position="285"/>
    </location>
</feature>
<name>E8R8A7_DESM0</name>
<reference evidence="3 4" key="2">
    <citation type="journal article" date="2011" name="Stand. Genomic Sci.">
        <title>Complete genome sequence of Desulfurococcus mucosus type strain (O7/1).</title>
        <authorList>
            <person name="Wirth R."/>
            <person name="Chertkov O."/>
            <person name="Held B."/>
            <person name="Lapidus A."/>
            <person name="Nolan M."/>
            <person name="Lucas S."/>
            <person name="Hammon N."/>
            <person name="Deshpande S."/>
            <person name="Cheng J.F."/>
            <person name="Tapia R."/>
            <person name="Han C."/>
            <person name="Goodwin L."/>
            <person name="Pitluck S."/>
            <person name="Liolios K."/>
            <person name="Ioanna P."/>
            <person name="Ivanova N."/>
            <person name="Mavromatis K."/>
            <person name="Mikhailova N."/>
            <person name="Pati A."/>
            <person name="Chen A."/>
            <person name="Palaniappan K."/>
            <person name="Land M."/>
            <person name="Hauser L."/>
            <person name="Chang Y.J."/>
            <person name="Jeffries C.D."/>
            <person name="Bilek Y."/>
            <person name="Hader T."/>
            <person name="Rohde M."/>
            <person name="Spring S."/>
            <person name="Sikorski J."/>
            <person name="Goker M."/>
            <person name="Woyke T."/>
            <person name="Bristow J."/>
            <person name="Eisen J.A."/>
            <person name="Markowitz V."/>
            <person name="Hugenholtz P."/>
            <person name="Kyrpides N.C."/>
            <person name="Klenk H.P."/>
        </authorList>
    </citation>
    <scope>NUCLEOTIDE SEQUENCE [LARGE SCALE GENOMIC DNA]</scope>
    <source>
        <strain evidence="4">ATCC 35584 / DSM 2162 / JCM 9187 / O7/1</strain>
    </source>
</reference>
<dbReference type="Gene3D" id="3.90.550.10">
    <property type="entry name" value="Spore Coat Polysaccharide Biosynthesis Protein SpsA, Chain A"/>
    <property type="match status" value="1"/>
</dbReference>
<dbReference type="CDD" id="cd04179">
    <property type="entry name" value="DPM_DPG-synthase_like"/>
    <property type="match status" value="1"/>
</dbReference>
<dbReference type="Proteomes" id="UP000001068">
    <property type="component" value="Chromosome"/>
</dbReference>
<dbReference type="Pfam" id="PF00535">
    <property type="entry name" value="Glycos_transf_2"/>
    <property type="match status" value="1"/>
</dbReference>
<dbReference type="eggNOG" id="arCOG00894">
    <property type="taxonomic scope" value="Archaea"/>
</dbReference>
<dbReference type="KEGG" id="dmu:Desmu_0414"/>
<keyword evidence="1" id="KW-0812">Transmembrane</keyword>
<dbReference type="PANTHER" id="PTHR48090">
    <property type="entry name" value="UNDECAPRENYL-PHOSPHATE 4-DEOXY-4-FORMAMIDO-L-ARABINOSE TRANSFERASE-RELATED"/>
    <property type="match status" value="1"/>
</dbReference>
<evidence type="ECO:0000313" key="4">
    <source>
        <dbReference type="Proteomes" id="UP000001068"/>
    </source>
</evidence>
<dbReference type="InterPro" id="IPR029044">
    <property type="entry name" value="Nucleotide-diphossugar_trans"/>
</dbReference>
<dbReference type="SUPFAM" id="SSF53448">
    <property type="entry name" value="Nucleotide-diphospho-sugar transferases"/>
    <property type="match status" value="1"/>
</dbReference>
<dbReference type="RefSeq" id="WP_013561955.1">
    <property type="nucleotide sequence ID" value="NC_014961.1"/>
</dbReference>
<feature type="transmembrane region" description="Helical" evidence="1">
    <location>
        <begin position="228"/>
        <end position="252"/>
    </location>
</feature>
<keyword evidence="1" id="KW-0472">Membrane</keyword>
<dbReference type="HOGENOM" id="CLU_033536_7_3_2"/>
<keyword evidence="4" id="KW-1185">Reference proteome</keyword>
<feature type="domain" description="Glycosyltransferase 2-like" evidence="2">
    <location>
        <begin position="10"/>
        <end position="156"/>
    </location>
</feature>
<dbReference type="EMBL" id="CP002363">
    <property type="protein sequence ID" value="ADV64733.1"/>
    <property type="molecule type" value="Genomic_DNA"/>
</dbReference>
<dbReference type="OrthoDB" id="11098at2157"/>
<proteinExistence type="predicted"/>
<keyword evidence="3" id="KW-0808">Transferase</keyword>
<dbReference type="InterPro" id="IPR050256">
    <property type="entry name" value="Glycosyltransferase_2"/>
</dbReference>
<dbReference type="AlphaFoldDB" id="E8R8A7"/>
<accession>E8R8A7</accession>
<evidence type="ECO:0000259" key="2">
    <source>
        <dbReference type="Pfam" id="PF00535"/>
    </source>
</evidence>
<reference evidence="4" key="1">
    <citation type="submission" date="2010-11" db="EMBL/GenBank/DDBJ databases">
        <title>The complete genome of Desulfurococcus mucosus DSM 2162.</title>
        <authorList>
            <consortium name="US DOE Joint Genome Institute (JGI-PGF)"/>
            <person name="Lucas S."/>
            <person name="Copeland A."/>
            <person name="Lapidus A."/>
            <person name="Bruce D."/>
            <person name="Goodwin L."/>
            <person name="Pitluck S."/>
            <person name="Kyrpides N."/>
            <person name="Mavromatis K."/>
            <person name="Pagani I."/>
            <person name="Ivanova N."/>
            <person name="Ovchinnikova G."/>
            <person name="Chertkov O."/>
            <person name="Held B."/>
            <person name="Brettin T."/>
            <person name="Detter J.C."/>
            <person name="Tapia R."/>
            <person name="Han C."/>
            <person name="Land M."/>
            <person name="Hauser L."/>
            <person name="Markowitz V."/>
            <person name="Cheng J.-F."/>
            <person name="Hugenholtz P."/>
            <person name="Woyke T."/>
            <person name="Wu D."/>
            <person name="Wirth R."/>
            <person name="Bilek Y."/>
            <person name="Hader T."/>
            <person name="Klenk H.-P."/>
            <person name="Eisen J.A."/>
        </authorList>
    </citation>
    <scope>NUCLEOTIDE SEQUENCE [LARGE SCALE GENOMIC DNA]</scope>
    <source>
        <strain evidence="4">ATCC 35584 / DSM 2162 / JCM 9187 / O7/1</strain>
    </source>
</reference>
<dbReference type="InterPro" id="IPR001173">
    <property type="entry name" value="Glyco_trans_2-like"/>
</dbReference>
<dbReference type="GeneID" id="10153107"/>
<evidence type="ECO:0000313" key="3">
    <source>
        <dbReference type="EMBL" id="ADV64733.1"/>
    </source>
</evidence>
<gene>
    <name evidence="3" type="ordered locus">Desmu_0414</name>
</gene>
<dbReference type="PANTHER" id="PTHR48090:SF7">
    <property type="entry name" value="RFBJ PROTEIN"/>
    <property type="match status" value="1"/>
</dbReference>
<dbReference type="STRING" id="765177.Desmu_0414"/>
<keyword evidence="1" id="KW-1133">Transmembrane helix</keyword>
<organism evidence="3 4">
    <name type="scientific">Desulfurococcus mucosus (strain ATCC 35584 / DSM 2162 / JCM 9187 / O7/1)</name>
    <dbReference type="NCBI Taxonomy" id="765177"/>
    <lineage>
        <taxon>Archaea</taxon>
        <taxon>Thermoproteota</taxon>
        <taxon>Thermoprotei</taxon>
        <taxon>Desulfurococcales</taxon>
        <taxon>Desulfurococcaceae</taxon>
        <taxon>Desulfurococcus</taxon>
    </lineage>
</organism>
<evidence type="ECO:0000256" key="1">
    <source>
        <dbReference type="SAM" id="Phobius"/>
    </source>
</evidence>